<dbReference type="PANTHER" id="PTHR35901">
    <property type="entry name" value="RIBONUCLEASE VAPC3"/>
    <property type="match status" value="1"/>
</dbReference>
<dbReference type="AlphaFoldDB" id="A0A562VM60"/>
<evidence type="ECO:0000313" key="4">
    <source>
        <dbReference type="Proteomes" id="UP000319449"/>
    </source>
</evidence>
<dbReference type="EMBL" id="VLLN01000012">
    <property type="protein sequence ID" value="TWJ18975.1"/>
    <property type="molecule type" value="Genomic_DNA"/>
</dbReference>
<dbReference type="InterPro" id="IPR044153">
    <property type="entry name" value="PIN_Pae0151-like"/>
</dbReference>
<dbReference type="InterPro" id="IPR002716">
    <property type="entry name" value="PIN_dom"/>
</dbReference>
<dbReference type="Proteomes" id="UP000319449">
    <property type="component" value="Unassembled WGS sequence"/>
</dbReference>
<dbReference type="Pfam" id="PF01850">
    <property type="entry name" value="PIN"/>
    <property type="match status" value="1"/>
</dbReference>
<dbReference type="InterPro" id="IPR051619">
    <property type="entry name" value="TypeII_TA_RNase_PINc/VapC"/>
</dbReference>
<dbReference type="RefSeq" id="WP_170241901.1">
    <property type="nucleotide sequence ID" value="NZ_VLLN01000012.1"/>
</dbReference>
<dbReference type="SUPFAM" id="SSF88723">
    <property type="entry name" value="PIN domain-like"/>
    <property type="match status" value="1"/>
</dbReference>
<dbReference type="InterPro" id="IPR029060">
    <property type="entry name" value="PIN-like_dom_sf"/>
</dbReference>
<keyword evidence="1" id="KW-0460">Magnesium</keyword>
<keyword evidence="4" id="KW-1185">Reference proteome</keyword>
<evidence type="ECO:0000256" key="1">
    <source>
        <dbReference type="ARBA" id="ARBA00022842"/>
    </source>
</evidence>
<comment type="caution">
    <text evidence="3">The sequence shown here is derived from an EMBL/GenBank/DDBJ whole genome shotgun (WGS) entry which is preliminary data.</text>
</comment>
<organism evidence="3 4">
    <name type="scientific">Geobacter argillaceus</name>
    <dbReference type="NCBI Taxonomy" id="345631"/>
    <lineage>
        <taxon>Bacteria</taxon>
        <taxon>Pseudomonadati</taxon>
        <taxon>Thermodesulfobacteriota</taxon>
        <taxon>Desulfuromonadia</taxon>
        <taxon>Geobacterales</taxon>
        <taxon>Geobacteraceae</taxon>
        <taxon>Geobacter</taxon>
    </lineage>
</organism>
<protein>
    <submittedName>
        <fullName evidence="3">Putative nucleic acid-binding protein</fullName>
    </submittedName>
</protein>
<dbReference type="Gene3D" id="3.40.50.1010">
    <property type="entry name" value="5'-nuclease"/>
    <property type="match status" value="1"/>
</dbReference>
<proteinExistence type="predicted"/>
<dbReference type="CDD" id="cd09873">
    <property type="entry name" value="PIN_Pae0151-like"/>
    <property type="match status" value="1"/>
</dbReference>
<sequence>MITSKVYVPDASVILKWVFDIPEEAGRDAALMLLDSWVAGECEFVLPSLWLYEVGNIIGRNIPGKAAEVMELLIEYRITEAPVNSAIVSRTLAIMSKCKVTFYDAVYHAIALERRGTLVTADAAYMKKAGKHGNAVLLSDLGR</sequence>
<reference evidence="3 4" key="1">
    <citation type="submission" date="2019-07" db="EMBL/GenBank/DDBJ databases">
        <title>Genomic Encyclopedia of Archaeal and Bacterial Type Strains, Phase II (KMG-II): from individual species to whole genera.</title>
        <authorList>
            <person name="Goeker M."/>
        </authorList>
    </citation>
    <scope>NUCLEOTIDE SEQUENCE [LARGE SCALE GENOMIC DNA]</scope>
    <source>
        <strain evidence="3 4">ATCC BAA-1139</strain>
    </source>
</reference>
<dbReference type="PANTHER" id="PTHR35901:SF1">
    <property type="entry name" value="EXONUCLEASE VAPC9"/>
    <property type="match status" value="1"/>
</dbReference>
<feature type="domain" description="PIN" evidence="2">
    <location>
        <begin position="7"/>
        <end position="127"/>
    </location>
</feature>
<accession>A0A562VM60</accession>
<gene>
    <name evidence="3" type="ORF">JN12_02192</name>
</gene>
<evidence type="ECO:0000313" key="3">
    <source>
        <dbReference type="EMBL" id="TWJ18975.1"/>
    </source>
</evidence>
<name>A0A562VM60_9BACT</name>
<evidence type="ECO:0000259" key="2">
    <source>
        <dbReference type="Pfam" id="PF01850"/>
    </source>
</evidence>